<protein>
    <submittedName>
        <fullName evidence="3">Dockerin type 1</fullName>
    </submittedName>
</protein>
<dbReference type="SUPFAM" id="SSF63446">
    <property type="entry name" value="Type I dockerin domain"/>
    <property type="match status" value="1"/>
</dbReference>
<dbReference type="PROSITE" id="PS51766">
    <property type="entry name" value="DOCKERIN"/>
    <property type="match status" value="1"/>
</dbReference>
<name>E6UGZ5_RUMA7</name>
<feature type="chain" id="PRO_5003210140" evidence="1">
    <location>
        <begin position="22"/>
        <end position="2162"/>
    </location>
</feature>
<feature type="domain" description="Dockerin" evidence="2">
    <location>
        <begin position="2096"/>
        <end position="2162"/>
    </location>
</feature>
<organism evidence="3 4">
    <name type="scientific">Ruminococcus albus (strain ATCC 27210 / DSM 20455 / JCM 14654 / NCDO 2250 / 7)</name>
    <dbReference type="NCBI Taxonomy" id="697329"/>
    <lineage>
        <taxon>Bacteria</taxon>
        <taxon>Bacillati</taxon>
        <taxon>Bacillota</taxon>
        <taxon>Clostridia</taxon>
        <taxon>Eubacteriales</taxon>
        <taxon>Oscillospiraceae</taxon>
        <taxon>Ruminococcus</taxon>
    </lineage>
</organism>
<dbReference type="GO" id="GO:0004553">
    <property type="term" value="F:hydrolase activity, hydrolyzing O-glycosyl compounds"/>
    <property type="evidence" value="ECO:0007669"/>
    <property type="project" value="InterPro"/>
</dbReference>
<dbReference type="PROSITE" id="PS00018">
    <property type="entry name" value="EF_HAND_1"/>
    <property type="match status" value="1"/>
</dbReference>
<evidence type="ECO:0000313" key="3">
    <source>
        <dbReference type="EMBL" id="ADU21182.1"/>
    </source>
</evidence>
<keyword evidence="1" id="KW-0732">Signal</keyword>
<dbReference type="InterPro" id="IPR018247">
    <property type="entry name" value="EF_Hand_1_Ca_BS"/>
</dbReference>
<accession>E6UGZ5</accession>
<dbReference type="CDD" id="cd14256">
    <property type="entry name" value="Dockerin_I"/>
    <property type="match status" value="1"/>
</dbReference>
<evidence type="ECO:0000256" key="1">
    <source>
        <dbReference type="SAM" id="SignalP"/>
    </source>
</evidence>
<dbReference type="HOGENOM" id="CLU_231629_0_0_9"/>
<dbReference type="InterPro" id="IPR002105">
    <property type="entry name" value="Dockerin_1_rpt"/>
</dbReference>
<dbReference type="STRING" id="697329.Rumal_0633"/>
<dbReference type="KEGG" id="ral:Rumal_0633"/>
<dbReference type="eggNOG" id="COG3209">
    <property type="taxonomic scope" value="Bacteria"/>
</dbReference>
<dbReference type="eggNOG" id="COG2218">
    <property type="taxonomic scope" value="Bacteria"/>
</dbReference>
<gene>
    <name evidence="3" type="ordered locus">Rumal_0633</name>
</gene>
<reference evidence="3 4" key="1">
    <citation type="journal article" date="2011" name="J. Bacteriol.">
        <title>Complete genome of the cellulolytic ruminal bacterium Ruminococcus albus 7.</title>
        <authorList>
            <person name="Suen G."/>
            <person name="Stevenson D.M."/>
            <person name="Bruce D.C."/>
            <person name="Chertkov O."/>
            <person name="Copeland A."/>
            <person name="Cheng J.F."/>
            <person name="Detter C."/>
            <person name="Detter J.C."/>
            <person name="Goodwin L.A."/>
            <person name="Han C.S."/>
            <person name="Hauser L.J."/>
            <person name="Ivanova N.N."/>
            <person name="Kyrpides N.C."/>
            <person name="Land M.L."/>
            <person name="Lapidus A."/>
            <person name="Lucas S."/>
            <person name="Ovchinnikova G."/>
            <person name="Pitluck S."/>
            <person name="Tapia R."/>
            <person name="Woyke T."/>
            <person name="Boyum J."/>
            <person name="Mead D."/>
            <person name="Weimer P.J."/>
        </authorList>
    </citation>
    <scope>NUCLEOTIDE SEQUENCE [LARGE SCALE GENOMIC DNA]</scope>
    <source>
        <strain evidence="4">ATCC 27210 / DSM 20455 / JCM 14654 / NCDO 2250 / 7</strain>
    </source>
</reference>
<dbReference type="InterPro" id="IPR036439">
    <property type="entry name" value="Dockerin_dom_sf"/>
</dbReference>
<feature type="signal peptide" evidence="1">
    <location>
        <begin position="1"/>
        <end position="21"/>
    </location>
</feature>
<dbReference type="Proteomes" id="UP000006919">
    <property type="component" value="Chromosome"/>
</dbReference>
<dbReference type="Gene3D" id="1.10.1330.10">
    <property type="entry name" value="Dockerin domain"/>
    <property type="match status" value="1"/>
</dbReference>
<evidence type="ECO:0000259" key="2">
    <source>
        <dbReference type="PROSITE" id="PS51766"/>
    </source>
</evidence>
<dbReference type="Pfam" id="PF00404">
    <property type="entry name" value="Dockerin_1"/>
    <property type="match status" value="1"/>
</dbReference>
<sequence length="2162" mass="225000">MKKVLAGVLAVMMTFSGTALPENQFWKGAGVISASAENWTSVRSLTSDMTVSGSVETNSDIILNGHTLTINGDLYMTAGMLEMGTGKLVVNGNLYIGKYNASSYAHIRMQDSSASITVKGDLNWNVAKSEYIGEYITAGTINLAGDVRDYVTSYVNPNAFRMSGTGILNLNGTGIQTIQGGYCSIIAKLNITNNRTVDLEGFFDSATPLTSDLNIVTQNGIKITRMVMGGKNVTITGKVIQFEKDIELGGGTLTINGDFIAEGGETKLEGGKLNVSGDYSIGKFTSLGELGSSDAGLDMSNSSDVVNVGGNFAIKNWAGSSHCSTQMTAGKMYVGGNFSCSSSHVTFGSGNTVYMNGNGPQTVNLTLGKKIYNLVLVQDLDKYNSDIANYAVKLVTNQPDISNGTVTLSSSSYTYDGTAKQPAVTVKLDGKTLIEGTDYTVTFSDNTNKGTASATVKGKGSYTGTVTKTFTINAANIGSAALSPSSYTYDGSAKTPGLTYNSRTLVKNTDYTVTYSNNTNAGTATASVTGKGNFTGTATKTFAISAKSASTLTMTVSPTNYTYDGSAKKPTVTVKDGSKTLVSGTDYTVSYSNNTNVGTATATITCKGNYTGTKSANFTIGSAAATQISTCTITLGTTSYTYDGTAKQPAVTVKNGSTTLTKGTDYAVSYSNNTNAGTATVTITGAGKYTGTTSKTFTISAKSANSLTMTVSPTNYTYDGSAKKPTVTVKDGSKTLVSGTDYTVSYSNNTNVGTATATITCKGNYTGTKSANFTIGSAAATQISTCTITLGTTSYTYDGTAKQPAVTVKNGSTTLTKGTDYAVSYSNNTNAGTATVTITGAGKYTGTASKTFTISAKSASTLTMTVSQTNYTYDGSAKKPTVTVKDGSKTLVSGTDYTVSYSNNTNVGTATATITCKGNYTGTKFANFTIGSAAATQISTCTITLGTTSYTYDGTAKQPAVTVKNGSATLTKGTDYIVSYINNTNAGTAAAVVSGAGKYTGTVNKTFTISAKNANSLTMTVSPTGYTYDGKPKTPSVTVKDGSVTLANGVDYTVSYSNNTNVGTATAKITCMGNYTGTKSANFTISKAAPVAISSGTVSLGTTYYIYDGTAKQPAVTVKYGTETLVNGTDYTVSYTNNTKAGTASVTITGKGSYTGTVTKSFTIEPKNVSGLDISVAPTSYTYDGKAKTPVVTVKNGSTTLVKDTDYTVSYLNNTAVGTATVTVTGKGNYSGSRSLNFTISEPAAISLTGCTASLGTSSYTYDGAAKQPSVTVKYGSSTLVKGTDYIVSYTNNINAGTATVTISGAGRYTGTLTRTFTINPKSVSGLTAVVSPSGYTYDGTARKPDITVSDGSRTLTAGKDYTVAYSNNVNVGTATVTIKGAGNYTGTLNKSFRISAKPVSDLEVTLSATSYTYDGSAKQPSVTVAYGTRKLVNGTDYTVSYSNNTKIGTATVTITGKGNFTGTKAAYFTINKAEAVNITNCKAVLDSDSFVYDGMAKKPSVTVKNGDKTLRSGIDYTYAYDNNINAGKGSVIVTGMGDYAGTGILRFTISPASVDNFIVNVLKNNYIYDGTEKKPGVVVTEGMNTMTEGVDYILTYGNNIAAGIGHVYVNGIGNYRGIKQADFAITAKDASSNDISECSIQLTENKAVYTGKAVTPDVIVRDGVTVLTKDVDYTVGYIANVNAGTAKVVITGMGSYTGIYEDSFEIIPKSSKGLDITLTPSGYEYDGKVKKPSVTVKDGSRVLTEKNDYTVTISDNMIAGNAVVKVSFTGNYSGTETGSFKIAASDISKASVVLEKYCYDANGSERNPSVTVEKDGRTLVQNRDYRVEYSSNVNAGTAYVTITGQGNYYGTVRQRFAIGSASAKSISGFRVTMDKNTFVYDGTAKRPTITITNGTVTLYEGQNFEVICENNIEAGKARIIAIGKNGYKDQVSAEYTISPKSISSAQAALSADTYEYDGYAKTPAAVVTLNGVKLAEGRDYTVAYVNNTAAGTASVKITGKGNYSGSFVKNFAIKGRNAACLGVQLEKNKYAFSGKEIRPAVRVTDGSKVLTAGTDYEMTYENNKSAGAARVVIKGKGNYVGVTAASFSITGNSTAGVMKGDVNGDGVVNVTDLSKIAAHIKSKKSLTGNVFVAADVNGDGSVNVGDLSRVAGHVKGKKNIK</sequence>
<dbReference type="RefSeq" id="WP_013497373.1">
    <property type="nucleotide sequence ID" value="NC_014833.1"/>
</dbReference>
<dbReference type="EMBL" id="CP002403">
    <property type="protein sequence ID" value="ADU21182.1"/>
    <property type="molecule type" value="Genomic_DNA"/>
</dbReference>
<dbReference type="InterPro" id="IPR016134">
    <property type="entry name" value="Dockerin_dom"/>
</dbReference>
<dbReference type="GO" id="GO:0000272">
    <property type="term" value="P:polysaccharide catabolic process"/>
    <property type="evidence" value="ECO:0007669"/>
    <property type="project" value="InterPro"/>
</dbReference>
<evidence type="ECO:0000313" key="4">
    <source>
        <dbReference type="Proteomes" id="UP000006919"/>
    </source>
</evidence>
<proteinExistence type="predicted"/>